<sequence>MSGPQACVLPPELLLHIVDSLVPPQSTVALRHSDTAVKSILAFACVSRLTYPAAIRHLFSRCLFIDSENRLRLLLISLETLLAPARYATTTLPHIDVKPLLTSLYLAPFPSRSIDSQPIAQWVFELFAIMKPSLKRLAINMPFDTMAPELDHLSVIPKLEAAFRQLDNLEEFISCGSFGHHDWLPLRNLKKIALRGTYLEDLMPFIQPESVSNVERIVLAVPTFYMPSSRRVFLHKIASCRTEFVLLHEVDSLRSYWKDIERWMSMGTGDSSTNHGTSHRNECLERFCVPQDPGHCTRWLLERALEGRLWDAETEPELFLGHSPWEDDIWPRFPDGTINIDHTIGFTLPGL</sequence>
<comment type="caution">
    <text evidence="1">The sequence shown here is derived from an EMBL/GenBank/DDBJ whole genome shotgun (WGS) entry which is preliminary data.</text>
</comment>
<dbReference type="OrthoDB" id="6365676at2759"/>
<evidence type="ECO:0000313" key="2">
    <source>
        <dbReference type="Proteomes" id="UP000007129"/>
    </source>
</evidence>
<accession>K2RH29</accession>
<dbReference type="Proteomes" id="UP000007129">
    <property type="component" value="Unassembled WGS sequence"/>
</dbReference>
<protein>
    <submittedName>
        <fullName evidence="1">Uncharacterized protein</fullName>
    </submittedName>
</protein>
<name>K2RH29_MACPH</name>
<dbReference type="eggNOG" id="ENOG502SB4Z">
    <property type="taxonomic scope" value="Eukaryota"/>
</dbReference>
<proteinExistence type="predicted"/>
<gene>
    <name evidence="1" type="ORF">MPH_08892</name>
</gene>
<dbReference type="VEuPathDB" id="FungiDB:MPH_08892"/>
<dbReference type="InParanoid" id="K2RH29"/>
<evidence type="ECO:0000313" key="1">
    <source>
        <dbReference type="EMBL" id="EKG13893.1"/>
    </source>
</evidence>
<dbReference type="HOGENOM" id="CLU_790052_0_0_1"/>
<dbReference type="AlphaFoldDB" id="K2RH29"/>
<dbReference type="EMBL" id="AHHD01000378">
    <property type="protein sequence ID" value="EKG13893.1"/>
    <property type="molecule type" value="Genomic_DNA"/>
</dbReference>
<organism evidence="1 2">
    <name type="scientific">Macrophomina phaseolina (strain MS6)</name>
    <name type="common">Charcoal rot fungus</name>
    <dbReference type="NCBI Taxonomy" id="1126212"/>
    <lineage>
        <taxon>Eukaryota</taxon>
        <taxon>Fungi</taxon>
        <taxon>Dikarya</taxon>
        <taxon>Ascomycota</taxon>
        <taxon>Pezizomycotina</taxon>
        <taxon>Dothideomycetes</taxon>
        <taxon>Dothideomycetes incertae sedis</taxon>
        <taxon>Botryosphaeriales</taxon>
        <taxon>Botryosphaeriaceae</taxon>
        <taxon>Macrophomina</taxon>
    </lineage>
</organism>
<reference evidence="1 2" key="1">
    <citation type="journal article" date="2012" name="BMC Genomics">
        <title>Tools to kill: Genome of one of the most destructive plant pathogenic fungi Macrophomina phaseolina.</title>
        <authorList>
            <person name="Islam M.S."/>
            <person name="Haque M.S."/>
            <person name="Islam M.M."/>
            <person name="Emdad E.M."/>
            <person name="Halim A."/>
            <person name="Hossen Q.M.M."/>
            <person name="Hossain M.Z."/>
            <person name="Ahmed B."/>
            <person name="Rahim S."/>
            <person name="Rahman M.S."/>
            <person name="Alam M.M."/>
            <person name="Hou S."/>
            <person name="Wan X."/>
            <person name="Saito J.A."/>
            <person name="Alam M."/>
        </authorList>
    </citation>
    <scope>NUCLEOTIDE SEQUENCE [LARGE SCALE GENOMIC DNA]</scope>
    <source>
        <strain evidence="1 2">MS6</strain>
    </source>
</reference>